<sequence>MTGRHTTTRSRQLGAELKRVRERAGCNVHDLARALGWSDSKVTRMENGQRGASEVAVATYLAYFRVVGPEMDRLLAMCRDIWARDWLQPNVPDELRTLTTHETTATSIHQYEPLLVPGLLQTEDYARAVFRATGRFPDEGIDLRVRIRLERQDLLRREFGIDLTFFIPEQVLRSTVGSPRVMNDQLLHLALITARPWCTVRVVPASFSLGFLGGPFELMEYRNHGPVAYVENQTHGLFLETPDDIRIYRSIL</sequence>
<dbReference type="Proteomes" id="UP000520767">
    <property type="component" value="Unassembled WGS sequence"/>
</dbReference>
<dbReference type="AlphaFoldDB" id="A0A7W7Q620"/>
<dbReference type="InterPro" id="IPR001387">
    <property type="entry name" value="Cro/C1-type_HTH"/>
</dbReference>
<dbReference type="SUPFAM" id="SSF47413">
    <property type="entry name" value="lambda repressor-like DNA-binding domains"/>
    <property type="match status" value="1"/>
</dbReference>
<dbReference type="EMBL" id="JACHJQ010000003">
    <property type="protein sequence ID" value="MBB4907376.1"/>
    <property type="molecule type" value="Genomic_DNA"/>
</dbReference>
<proteinExistence type="predicted"/>
<dbReference type="RefSeq" id="WP_184811459.1">
    <property type="nucleotide sequence ID" value="NZ_JACHJQ010000003.1"/>
</dbReference>
<dbReference type="Pfam" id="PF19054">
    <property type="entry name" value="DUF5753"/>
    <property type="match status" value="1"/>
</dbReference>
<evidence type="ECO:0000313" key="2">
    <source>
        <dbReference type="EMBL" id="MBB4907376.1"/>
    </source>
</evidence>
<name>A0A7W7Q620_9PSEU</name>
<dbReference type="SMART" id="SM00530">
    <property type="entry name" value="HTH_XRE"/>
    <property type="match status" value="1"/>
</dbReference>
<dbReference type="InterPro" id="IPR043917">
    <property type="entry name" value="DUF5753"/>
</dbReference>
<gene>
    <name evidence="2" type="ORF">FHR82_003596</name>
</gene>
<evidence type="ECO:0000313" key="3">
    <source>
        <dbReference type="Proteomes" id="UP000520767"/>
    </source>
</evidence>
<feature type="domain" description="HTH cro/C1-type" evidence="1">
    <location>
        <begin position="17"/>
        <end position="74"/>
    </location>
</feature>
<protein>
    <submittedName>
        <fullName evidence="2">Transcriptional regulator with XRE-family HTH domain</fullName>
    </submittedName>
</protein>
<dbReference type="InterPro" id="IPR010982">
    <property type="entry name" value="Lambda_DNA-bd_dom_sf"/>
</dbReference>
<dbReference type="CDD" id="cd00093">
    <property type="entry name" value="HTH_XRE"/>
    <property type="match status" value="1"/>
</dbReference>
<keyword evidence="3" id="KW-1185">Reference proteome</keyword>
<reference evidence="2 3" key="1">
    <citation type="submission" date="2020-08" db="EMBL/GenBank/DDBJ databases">
        <title>Genomic Encyclopedia of Type Strains, Phase III (KMG-III): the genomes of soil and plant-associated and newly described type strains.</title>
        <authorList>
            <person name="Whitman W."/>
        </authorList>
    </citation>
    <scope>NUCLEOTIDE SEQUENCE [LARGE SCALE GENOMIC DNA]</scope>
    <source>
        <strain evidence="2 3">CECT 8960</strain>
    </source>
</reference>
<dbReference type="PROSITE" id="PS50943">
    <property type="entry name" value="HTH_CROC1"/>
    <property type="match status" value="1"/>
</dbReference>
<accession>A0A7W7Q620</accession>
<evidence type="ECO:0000259" key="1">
    <source>
        <dbReference type="PROSITE" id="PS50943"/>
    </source>
</evidence>
<organism evidence="2 3">
    <name type="scientific">Actinophytocola algeriensis</name>
    <dbReference type="NCBI Taxonomy" id="1768010"/>
    <lineage>
        <taxon>Bacteria</taxon>
        <taxon>Bacillati</taxon>
        <taxon>Actinomycetota</taxon>
        <taxon>Actinomycetes</taxon>
        <taxon>Pseudonocardiales</taxon>
        <taxon>Pseudonocardiaceae</taxon>
    </lineage>
</organism>
<dbReference type="Pfam" id="PF13560">
    <property type="entry name" value="HTH_31"/>
    <property type="match status" value="1"/>
</dbReference>
<dbReference type="Gene3D" id="1.10.260.40">
    <property type="entry name" value="lambda repressor-like DNA-binding domains"/>
    <property type="match status" value="1"/>
</dbReference>
<dbReference type="GO" id="GO:0003677">
    <property type="term" value="F:DNA binding"/>
    <property type="evidence" value="ECO:0007669"/>
    <property type="project" value="InterPro"/>
</dbReference>
<comment type="caution">
    <text evidence="2">The sequence shown here is derived from an EMBL/GenBank/DDBJ whole genome shotgun (WGS) entry which is preliminary data.</text>
</comment>